<feature type="domain" description="Fumarylacetoacetase-like C-terminal" evidence="2">
    <location>
        <begin position="78"/>
        <end position="261"/>
    </location>
</feature>
<organism evidence="3 4">
    <name type="scientific">Pseudomonas ekonensis</name>
    <dbReference type="NCBI Taxonomy" id="2842353"/>
    <lineage>
        <taxon>Bacteria</taxon>
        <taxon>Pseudomonadati</taxon>
        <taxon>Pseudomonadota</taxon>
        <taxon>Gammaproteobacteria</taxon>
        <taxon>Pseudomonadales</taxon>
        <taxon>Pseudomonadaceae</taxon>
        <taxon>Pseudomonas</taxon>
    </lineage>
</organism>
<dbReference type="Pfam" id="PF01557">
    <property type="entry name" value="FAA_hydrolase"/>
    <property type="match status" value="1"/>
</dbReference>
<evidence type="ECO:0000313" key="4">
    <source>
        <dbReference type="Proteomes" id="UP000765224"/>
    </source>
</evidence>
<accession>A0ABS6PCQ5</accession>
<evidence type="ECO:0000259" key="2">
    <source>
        <dbReference type="Pfam" id="PF01557"/>
    </source>
</evidence>
<dbReference type="Proteomes" id="UP000765224">
    <property type="component" value="Unassembled WGS sequence"/>
</dbReference>
<sequence length="263" mass="28048">MSPFCAKPLQDAAAALATARQQREPCARVSTTFGIESLADAYAVQEINTRQALAQGRRLVGRKIGLTSAAVQQQLGVDQPDFGMLFADMERADGGEIQISQLLQPKAEGEIAFVLGRDLPHDDTTLAELLRAVEYVVPALEIVDSAIENWNISLVDTVADNASSGLYVLGRQPTRLSSLDLRLEGMLLEKNTATASIGVGAACLGNPVDACLWLARTMARVGRPLQAGDVLLSGALGPMTPVVAGDSLHLRLTRLGQLDCRFI</sequence>
<keyword evidence="4" id="KW-1185">Reference proteome</keyword>
<dbReference type="EMBL" id="JAHSTS010000001">
    <property type="protein sequence ID" value="MBV4458242.1"/>
    <property type="molecule type" value="Genomic_DNA"/>
</dbReference>
<evidence type="ECO:0000256" key="1">
    <source>
        <dbReference type="ARBA" id="ARBA00022797"/>
    </source>
</evidence>
<proteinExistence type="predicted"/>
<dbReference type="InterPro" id="IPR050772">
    <property type="entry name" value="Hydratase-Decarb/MhpD_sf"/>
</dbReference>
<dbReference type="RefSeq" id="WP_217891844.1">
    <property type="nucleotide sequence ID" value="NZ_JAHSTS010000001.1"/>
</dbReference>
<dbReference type="PANTHER" id="PTHR30143">
    <property type="entry name" value="ACID HYDRATASE"/>
    <property type="match status" value="1"/>
</dbReference>
<reference evidence="3 4" key="1">
    <citation type="submission" date="2021-06" db="EMBL/GenBank/DDBJ databases">
        <title>Updating the genus Pseudomonas: Description of 43 new species and partition of the Pseudomonas putida group.</title>
        <authorList>
            <person name="Girard L."/>
            <person name="Lood C."/>
            <person name="Vandamme P."/>
            <person name="Rokni-Zadeh H."/>
            <person name="Van Noort V."/>
            <person name="Hofte M."/>
            <person name="Lavigne R."/>
            <person name="De Mot R."/>
        </authorList>
    </citation>
    <scope>NUCLEOTIDE SEQUENCE [LARGE SCALE GENOMIC DNA]</scope>
    <source>
        <strain evidence="3 4">COR58</strain>
    </source>
</reference>
<name>A0ABS6PCQ5_9PSED</name>
<keyword evidence="1" id="KW-0058">Aromatic hydrocarbons catabolism</keyword>
<dbReference type="GO" id="GO:0016787">
    <property type="term" value="F:hydrolase activity"/>
    <property type="evidence" value="ECO:0007669"/>
    <property type="project" value="UniProtKB-KW"/>
</dbReference>
<evidence type="ECO:0000313" key="3">
    <source>
        <dbReference type="EMBL" id="MBV4458242.1"/>
    </source>
</evidence>
<comment type="caution">
    <text evidence="3">The sequence shown here is derived from an EMBL/GenBank/DDBJ whole genome shotgun (WGS) entry which is preliminary data.</text>
</comment>
<dbReference type="InterPro" id="IPR011234">
    <property type="entry name" value="Fumarylacetoacetase-like_C"/>
</dbReference>
<dbReference type="PANTHER" id="PTHR30143:SF0">
    <property type="entry name" value="2-KETO-4-PENTENOATE HYDRATASE"/>
    <property type="match status" value="1"/>
</dbReference>
<gene>
    <name evidence="3" type="ORF">KVG96_09800</name>
</gene>
<protein>
    <submittedName>
        <fullName evidence="3">Fumarylacetoacetate hydrolase family protein</fullName>
    </submittedName>
</protein>
<keyword evidence="3" id="KW-0378">Hydrolase</keyword>